<evidence type="ECO:0000256" key="2">
    <source>
        <dbReference type="ARBA" id="ARBA00022679"/>
    </source>
</evidence>
<evidence type="ECO:0000313" key="4">
    <source>
        <dbReference type="Proteomes" id="UP000176204"/>
    </source>
</evidence>
<dbReference type="Gene3D" id="3.40.50.12710">
    <property type="match status" value="1"/>
</dbReference>
<dbReference type="InterPro" id="IPR038375">
    <property type="entry name" value="NDUFAF7_sf"/>
</dbReference>
<dbReference type="InterPro" id="IPR029063">
    <property type="entry name" value="SAM-dependent_MTases_sf"/>
</dbReference>
<evidence type="ECO:0000313" key="3">
    <source>
        <dbReference type="EMBL" id="SEI00401.1"/>
    </source>
</evidence>
<proteinExistence type="predicted"/>
<keyword evidence="1 3" id="KW-0489">Methyltransferase</keyword>
<dbReference type="SUPFAM" id="SSF53335">
    <property type="entry name" value="S-adenosyl-L-methionine-dependent methyltransferases"/>
    <property type="match status" value="1"/>
</dbReference>
<dbReference type="InterPro" id="IPR003788">
    <property type="entry name" value="NDUFAF7"/>
</dbReference>
<name>A0A1C7PA40_9BACT</name>
<dbReference type="EMBL" id="LT629973">
    <property type="protein sequence ID" value="SEI00401.1"/>
    <property type="molecule type" value="Genomic_DNA"/>
</dbReference>
<keyword evidence="2 3" id="KW-0808">Transferase</keyword>
<dbReference type="GO" id="GO:0035243">
    <property type="term" value="F:protein-arginine omega-N symmetric methyltransferase activity"/>
    <property type="evidence" value="ECO:0007669"/>
    <property type="project" value="TreeGrafter"/>
</dbReference>
<evidence type="ECO:0000256" key="1">
    <source>
        <dbReference type="ARBA" id="ARBA00022603"/>
    </source>
</evidence>
<dbReference type="Pfam" id="PF02636">
    <property type="entry name" value="Methyltransf_28"/>
    <property type="match status" value="1"/>
</dbReference>
<keyword evidence="4" id="KW-1185">Reference proteome</keyword>
<accession>A0A1C7PA40</accession>
<dbReference type="GO" id="GO:0032259">
    <property type="term" value="P:methylation"/>
    <property type="evidence" value="ECO:0007669"/>
    <property type="project" value="UniProtKB-KW"/>
</dbReference>
<dbReference type="RefSeq" id="WP_067777498.1">
    <property type="nucleotide sequence ID" value="NZ_LIGX01000037.1"/>
</dbReference>
<dbReference type="Proteomes" id="UP000176204">
    <property type="component" value="Chromosome I"/>
</dbReference>
<dbReference type="PANTHER" id="PTHR12049">
    <property type="entry name" value="PROTEIN ARGININE METHYLTRANSFERASE NDUFAF7, MITOCHONDRIAL"/>
    <property type="match status" value="1"/>
</dbReference>
<organism evidence="3 4">
    <name type="scientific">Akkermansia glycaniphila</name>
    <dbReference type="NCBI Taxonomy" id="1679444"/>
    <lineage>
        <taxon>Bacteria</taxon>
        <taxon>Pseudomonadati</taxon>
        <taxon>Verrucomicrobiota</taxon>
        <taxon>Verrucomicrobiia</taxon>
        <taxon>Verrucomicrobiales</taxon>
        <taxon>Akkermansiaceae</taxon>
        <taxon>Akkermansia</taxon>
    </lineage>
</organism>
<reference evidence="4" key="1">
    <citation type="submission" date="2016-09" db="EMBL/GenBank/DDBJ databases">
        <authorList>
            <person name="Koehorst J."/>
        </authorList>
    </citation>
    <scope>NUCLEOTIDE SEQUENCE [LARGE SCALE GENOMIC DNA]</scope>
</reference>
<sequence>MKIVRHIAANGGWLPIDRYMELALYDPQEGYYSESIQNIGARGDFSTSATLSPLLARTLVAHWRKTCKRLGKNIPLIEIGGGNGDLANAISRELGFWERIRTRYYIVDRSPTLRALQSLAVGNFARIHPTIEKALSKAGGTAFIFCNELADAFPARRFVFQQGEWMELGLSVQDGAIVETPKPCASLPESTTLDLWRIEGQRVEVNEAYHIWLKQWIHNLQAWKAGTFVTIDYGDCVEELYYRKPQGTLRGYRAHQLLTGDELFRHSGKCDITCDVNFTDLRRIADSCLDDGITAMSQRDYLLPQADKQNPADCYLVSEPGPGDHFHVIIQERDPE</sequence>
<dbReference type="KEGG" id="agl:PYTT_2479"/>
<protein>
    <submittedName>
        <fullName evidence="3">S-adenosyl-l-methionine-dependent methyltransferase</fullName>
    </submittedName>
</protein>
<dbReference type="STRING" id="1679444.PYTT_2479"/>
<gene>
    <name evidence="3" type="ORF">PYTT_2479</name>
</gene>
<dbReference type="OrthoDB" id="9794208at2"/>
<dbReference type="PANTHER" id="PTHR12049:SF7">
    <property type="entry name" value="PROTEIN ARGININE METHYLTRANSFERASE NDUFAF7, MITOCHONDRIAL"/>
    <property type="match status" value="1"/>
</dbReference>
<dbReference type="AlphaFoldDB" id="A0A1C7PA40"/>